<evidence type="ECO:0000313" key="3">
    <source>
        <dbReference type="Proteomes" id="UP001204000"/>
    </source>
</evidence>
<dbReference type="RefSeq" id="WP_253579412.1">
    <property type="nucleotide sequence ID" value="NZ_JAMFTQ010000020.1"/>
</dbReference>
<organism evidence="2 3">
    <name type="scientific">Corynebacterium stercoris</name>
    <dbReference type="NCBI Taxonomy" id="2943490"/>
    <lineage>
        <taxon>Bacteria</taxon>
        <taxon>Bacillati</taxon>
        <taxon>Actinomycetota</taxon>
        <taxon>Actinomycetes</taxon>
        <taxon>Mycobacteriales</taxon>
        <taxon>Corynebacteriaceae</taxon>
        <taxon>Corynebacterium</taxon>
    </lineage>
</organism>
<protein>
    <recommendedName>
        <fullName evidence="4">Secreted protein</fullName>
    </recommendedName>
</protein>
<comment type="caution">
    <text evidence="2">The sequence shown here is derived from an EMBL/GenBank/DDBJ whole genome shotgun (WGS) entry which is preliminary data.</text>
</comment>
<accession>A0ABT1G3P9</accession>
<evidence type="ECO:0000313" key="2">
    <source>
        <dbReference type="EMBL" id="MCP1388629.1"/>
    </source>
</evidence>
<sequence length="154" mass="16504">MHTTSRLLASALAAAAVLTVSAGPALADDVDWTGGRPLPPGTPVPYDPGYASQWRSYNVVKFGDPNYRNPDVQGIRVVGKFDQNWIMCHMNAKGGLGSCYVNGQAALELGYANYGKVVTVDPVVKPFAPIISFFVHLPSNLAALSSWAGLSYRY</sequence>
<dbReference type="Proteomes" id="UP001204000">
    <property type="component" value="Unassembled WGS sequence"/>
</dbReference>
<evidence type="ECO:0000256" key="1">
    <source>
        <dbReference type="SAM" id="SignalP"/>
    </source>
</evidence>
<proteinExistence type="predicted"/>
<evidence type="ECO:0008006" key="4">
    <source>
        <dbReference type="Google" id="ProtNLM"/>
    </source>
</evidence>
<reference evidence="2" key="1">
    <citation type="submission" date="2022-05" db="EMBL/GenBank/DDBJ databases">
        <title>Corynebacterium sp. TA-R-1 sp. nov., isolated from human feces.</title>
        <authorList>
            <person name="Shamsuzzaman M."/>
            <person name="Dahal R.H."/>
        </authorList>
    </citation>
    <scope>NUCLEOTIDE SEQUENCE</scope>
    <source>
        <strain evidence="2">TA-R-1</strain>
    </source>
</reference>
<dbReference type="EMBL" id="JAMFTQ010000020">
    <property type="protein sequence ID" value="MCP1388629.1"/>
    <property type="molecule type" value="Genomic_DNA"/>
</dbReference>
<keyword evidence="1" id="KW-0732">Signal</keyword>
<feature type="chain" id="PRO_5046546347" description="Secreted protein" evidence="1">
    <location>
        <begin position="28"/>
        <end position="154"/>
    </location>
</feature>
<gene>
    <name evidence="2" type="ORF">M5J20_10635</name>
</gene>
<keyword evidence="3" id="KW-1185">Reference proteome</keyword>
<feature type="signal peptide" evidence="1">
    <location>
        <begin position="1"/>
        <end position="27"/>
    </location>
</feature>
<name>A0ABT1G3P9_9CORY</name>